<dbReference type="Gene3D" id="3.20.19.10">
    <property type="entry name" value="Aconitase, domain 4"/>
    <property type="match status" value="1"/>
</dbReference>
<evidence type="ECO:0000256" key="9">
    <source>
        <dbReference type="ARBA" id="ARBA00023014"/>
    </source>
</evidence>
<dbReference type="InterPro" id="IPR050926">
    <property type="entry name" value="Aconitase/IPM_isomerase"/>
</dbReference>
<reference evidence="17" key="1">
    <citation type="submission" date="2022-07" db="EMBL/GenBank/DDBJ databases">
        <title>Genome Sequence of Physisporinus lineatus.</title>
        <authorList>
            <person name="Buettner E."/>
        </authorList>
    </citation>
    <scope>NUCLEOTIDE SEQUENCE</scope>
    <source>
        <strain evidence="17">VT162</strain>
    </source>
</reference>
<evidence type="ECO:0000259" key="15">
    <source>
        <dbReference type="Pfam" id="PF00330"/>
    </source>
</evidence>
<evidence type="ECO:0000256" key="12">
    <source>
        <dbReference type="ARBA" id="ARBA00023501"/>
    </source>
</evidence>
<protein>
    <recommendedName>
        <fullName evidence="4 13">Aconitate hydratase, mitochondrial</fullName>
        <shortName evidence="13">Aconitase</shortName>
        <ecNumber evidence="13">4.2.1.-</ecNumber>
    </recommendedName>
</protein>
<dbReference type="GO" id="GO:0006099">
    <property type="term" value="P:tricarboxylic acid cycle"/>
    <property type="evidence" value="ECO:0007669"/>
    <property type="project" value="UniProtKB-KW"/>
</dbReference>
<evidence type="ECO:0000256" key="14">
    <source>
        <dbReference type="SAM" id="MobiDB-lite"/>
    </source>
</evidence>
<evidence type="ECO:0000256" key="2">
    <source>
        <dbReference type="ARBA" id="ARBA00004717"/>
    </source>
</evidence>
<comment type="subcellular location">
    <subcellularLocation>
        <location evidence="1 13">Mitochondrion</location>
    </subcellularLocation>
</comment>
<comment type="caution">
    <text evidence="17">The sequence shown here is derived from an EMBL/GenBank/DDBJ whole genome shotgun (WGS) entry which is preliminary data.</text>
</comment>
<comment type="pathway">
    <text evidence="2">Carbohydrate metabolism; tricarboxylic acid cycle; isocitrate from oxaloacetate: step 2/2.</text>
</comment>
<keyword evidence="8 13" id="KW-0408">Iron</keyword>
<evidence type="ECO:0000256" key="11">
    <source>
        <dbReference type="ARBA" id="ARBA00023239"/>
    </source>
</evidence>
<evidence type="ECO:0000256" key="5">
    <source>
        <dbReference type="ARBA" id="ARBA00022532"/>
    </source>
</evidence>
<dbReference type="GO" id="GO:0051539">
    <property type="term" value="F:4 iron, 4 sulfur cluster binding"/>
    <property type="evidence" value="ECO:0007669"/>
    <property type="project" value="UniProtKB-UniRule"/>
</dbReference>
<organism evidence="17 18">
    <name type="scientific">Meripilus lineatus</name>
    <dbReference type="NCBI Taxonomy" id="2056292"/>
    <lineage>
        <taxon>Eukaryota</taxon>
        <taxon>Fungi</taxon>
        <taxon>Dikarya</taxon>
        <taxon>Basidiomycota</taxon>
        <taxon>Agaricomycotina</taxon>
        <taxon>Agaricomycetes</taxon>
        <taxon>Polyporales</taxon>
        <taxon>Meripilaceae</taxon>
        <taxon>Meripilus</taxon>
    </lineage>
</organism>
<keyword evidence="7 13" id="KW-0809">Transit peptide</keyword>
<dbReference type="EC" id="4.2.1.-" evidence="13"/>
<sequence length="788" mass="84428">MVTLAGPARRSVQRMVAGMATVAEPKIGATKVPMSLLEPNTAINYQRIEDNLVIVRDRLKRPLTLSEKILYGHLDDPVNQDITRGASYLKLRPDRVACQDATAQMAILQFMSAGMDTAAVPTTVHCDHLIEAQVGGVKDLARANRINREVYDFLATATAKYGLGFWKPGSGIIHQIILENYAFPGGLMIGTDSHTPNAGGLGMIACGVGGADAVDVMAGIPWELKCPKVIGVNVTGKLSGWTSPKDIILKVAGILTVKGGTGAIVEYTGSGLESLSCTGMATICNMGAEIGATTSLFPYNERMGDYLRTTKRPEIAAYAKQFSHNLRADEGAEYDQVIEINLSELEPHINGPFTPDLATPISKFAAEVEKNGWPTEMKVGLIGSCTNSSYEDMSRAASIAQEAAAHGLKTKSKFTITPGSEQVRATIERDGQMATLEDVGGLVLANACGPCIGQWDRQDVKKGTPNSIVTSYNRNFTGRNDANPATHAFVASPELVTALAFAGDLRFNPLTDTLTGSDGKPFKFSDPSGFELPPSGSYDPGENTFQAPPEDRASVQVAVSPTSERLQLLKPFTPWDGKTPTDLPVLIKVQGKCTTDHISAGGPWLKYRGHLENISQNCLIGAINSENGEANNVKNQFTGEYGGVPKVAAEYRDQGIKWVVVGDHNYGEGSSREHAALEPRFLGGLAIITRSFARIHETNLKKQGMLALTFVDPADYDKIQPSDKVDILGLESFAPGKNLTLAVKHADGSKEEIPLAHTFNEGQIEWFKAGSALNLMAAKAKARAAGQA</sequence>
<evidence type="ECO:0000256" key="8">
    <source>
        <dbReference type="ARBA" id="ARBA00023004"/>
    </source>
</evidence>
<dbReference type="InterPro" id="IPR000573">
    <property type="entry name" value="AconitaseA/IPMdHydase_ssu_swvl"/>
</dbReference>
<evidence type="ECO:0000256" key="1">
    <source>
        <dbReference type="ARBA" id="ARBA00004173"/>
    </source>
</evidence>
<keyword evidence="6 13" id="KW-0479">Metal-binding</keyword>
<dbReference type="FunFam" id="3.30.499.10:FF:000003">
    <property type="entry name" value="Aconitate hydratase, mitochondrial"/>
    <property type="match status" value="1"/>
</dbReference>
<dbReference type="InterPro" id="IPR036008">
    <property type="entry name" value="Aconitase_4Fe-4S_dom"/>
</dbReference>
<dbReference type="Gene3D" id="3.30.499.10">
    <property type="entry name" value="Aconitase, domain 3"/>
    <property type="match status" value="2"/>
</dbReference>
<dbReference type="Proteomes" id="UP001212997">
    <property type="component" value="Unassembled WGS sequence"/>
</dbReference>
<dbReference type="PROSITE" id="PS01244">
    <property type="entry name" value="ACONITASE_2"/>
    <property type="match status" value="1"/>
</dbReference>
<dbReference type="Gene3D" id="3.40.1060.10">
    <property type="entry name" value="Aconitase, Domain 2"/>
    <property type="match status" value="1"/>
</dbReference>
<evidence type="ECO:0000256" key="10">
    <source>
        <dbReference type="ARBA" id="ARBA00023128"/>
    </source>
</evidence>
<keyword evidence="10 13" id="KW-0496">Mitochondrion</keyword>
<dbReference type="InterPro" id="IPR015928">
    <property type="entry name" value="Aconitase/3IPM_dehydase_swvl"/>
</dbReference>
<dbReference type="PROSITE" id="PS00450">
    <property type="entry name" value="ACONITASE_1"/>
    <property type="match status" value="1"/>
</dbReference>
<dbReference type="FunFam" id="3.40.1060.10:FF:000001">
    <property type="entry name" value="Aconitate hydratase, mitochondrial"/>
    <property type="match status" value="1"/>
</dbReference>
<dbReference type="SUPFAM" id="SSF52016">
    <property type="entry name" value="LeuD/IlvD-like"/>
    <property type="match status" value="1"/>
</dbReference>
<evidence type="ECO:0000256" key="3">
    <source>
        <dbReference type="ARBA" id="ARBA00007185"/>
    </source>
</evidence>
<dbReference type="InterPro" id="IPR015931">
    <property type="entry name" value="Acnase/IPM_dHydase_lsu_aba_1/3"/>
</dbReference>
<dbReference type="AlphaFoldDB" id="A0AAD5YCH8"/>
<dbReference type="CDD" id="cd01584">
    <property type="entry name" value="AcnA_Mitochondrial"/>
    <property type="match status" value="1"/>
</dbReference>
<comment type="cofactor">
    <cofactor evidence="13">
        <name>[4Fe-4S] cluster</name>
        <dbReference type="ChEBI" id="CHEBI:49883"/>
    </cofactor>
    <text evidence="13">Binds 1 [4Fe-4S] cluster per subunit.</text>
</comment>
<dbReference type="NCBIfam" id="NF005558">
    <property type="entry name" value="PRK07229.1"/>
    <property type="match status" value="1"/>
</dbReference>
<evidence type="ECO:0000256" key="13">
    <source>
        <dbReference type="RuleBase" id="RU362107"/>
    </source>
</evidence>
<dbReference type="PANTHER" id="PTHR43160:SF3">
    <property type="entry name" value="ACONITATE HYDRATASE, MITOCHONDRIAL"/>
    <property type="match status" value="1"/>
</dbReference>
<keyword evidence="9 13" id="KW-0411">Iron-sulfur</keyword>
<keyword evidence="11 13" id="KW-0456">Lyase</keyword>
<keyword evidence="5" id="KW-0816">Tricarboxylic acid cycle</keyword>
<dbReference type="CDD" id="cd01578">
    <property type="entry name" value="AcnA_Mitochon_Swivel"/>
    <property type="match status" value="1"/>
</dbReference>
<dbReference type="PRINTS" id="PR00415">
    <property type="entry name" value="ACONITASE"/>
</dbReference>
<dbReference type="SUPFAM" id="SSF53732">
    <property type="entry name" value="Aconitase iron-sulfur domain"/>
    <property type="match status" value="1"/>
</dbReference>
<gene>
    <name evidence="17" type="ORF">NLI96_g9894</name>
</gene>
<dbReference type="InterPro" id="IPR001030">
    <property type="entry name" value="Acoase/IPM_deHydtase_lsu_aba"/>
</dbReference>
<dbReference type="GO" id="GO:0003994">
    <property type="term" value="F:aconitate hydratase activity"/>
    <property type="evidence" value="ECO:0007669"/>
    <property type="project" value="UniProtKB-EC"/>
</dbReference>
<name>A0AAD5YCH8_9APHY</name>
<dbReference type="FunFam" id="3.20.19.10:FF:000002">
    <property type="entry name" value="Aconitate hydratase, mitochondrial"/>
    <property type="match status" value="1"/>
</dbReference>
<evidence type="ECO:0000256" key="4">
    <source>
        <dbReference type="ARBA" id="ARBA00015940"/>
    </source>
</evidence>
<keyword evidence="18" id="KW-1185">Reference proteome</keyword>
<dbReference type="InterPro" id="IPR018136">
    <property type="entry name" value="Aconitase_4Fe-4S_BS"/>
</dbReference>
<dbReference type="GO" id="GO:0005829">
    <property type="term" value="C:cytosol"/>
    <property type="evidence" value="ECO:0007669"/>
    <property type="project" value="TreeGrafter"/>
</dbReference>
<feature type="region of interest" description="Disordered" evidence="14">
    <location>
        <begin position="533"/>
        <end position="553"/>
    </location>
</feature>
<comment type="catalytic activity">
    <reaction evidence="12">
        <text>citrate = D-threo-isocitrate</text>
        <dbReference type="Rhea" id="RHEA:10336"/>
        <dbReference type="ChEBI" id="CHEBI:15562"/>
        <dbReference type="ChEBI" id="CHEBI:16947"/>
        <dbReference type="EC" id="4.2.1.3"/>
    </reaction>
</comment>
<comment type="similarity">
    <text evidence="3 13">Belongs to the aconitase/IPM isomerase family.</text>
</comment>
<dbReference type="GO" id="GO:0005739">
    <property type="term" value="C:mitochondrion"/>
    <property type="evidence" value="ECO:0007669"/>
    <property type="project" value="UniProtKB-SubCell"/>
</dbReference>
<dbReference type="Pfam" id="PF00330">
    <property type="entry name" value="Aconitase"/>
    <property type="match status" value="1"/>
</dbReference>
<dbReference type="InterPro" id="IPR015932">
    <property type="entry name" value="Aconitase_dom2"/>
</dbReference>
<feature type="domain" description="Aconitase/3-isopropylmalate dehydratase large subunit alpha/beta/alpha" evidence="15">
    <location>
        <begin position="67"/>
        <end position="503"/>
    </location>
</feature>
<dbReference type="GO" id="GO:0046872">
    <property type="term" value="F:metal ion binding"/>
    <property type="evidence" value="ECO:0007669"/>
    <property type="project" value="UniProtKB-UniRule"/>
</dbReference>
<dbReference type="InterPro" id="IPR006248">
    <property type="entry name" value="Aconitase_mito-like"/>
</dbReference>
<evidence type="ECO:0000313" key="18">
    <source>
        <dbReference type="Proteomes" id="UP001212997"/>
    </source>
</evidence>
<evidence type="ECO:0000259" key="16">
    <source>
        <dbReference type="Pfam" id="PF00694"/>
    </source>
</evidence>
<feature type="domain" description="Aconitase A/isopropylmalate dehydratase small subunit swivel" evidence="16">
    <location>
        <begin position="584"/>
        <end position="711"/>
    </location>
</feature>
<dbReference type="NCBIfam" id="TIGR01340">
    <property type="entry name" value="aconitase_mito"/>
    <property type="match status" value="1"/>
</dbReference>
<dbReference type="Pfam" id="PF00694">
    <property type="entry name" value="Aconitase_C"/>
    <property type="match status" value="1"/>
</dbReference>
<evidence type="ECO:0000256" key="7">
    <source>
        <dbReference type="ARBA" id="ARBA00022946"/>
    </source>
</evidence>
<proteinExistence type="inferred from homology"/>
<dbReference type="PANTHER" id="PTHR43160">
    <property type="entry name" value="ACONITATE HYDRATASE B"/>
    <property type="match status" value="1"/>
</dbReference>
<evidence type="ECO:0000256" key="6">
    <source>
        <dbReference type="ARBA" id="ARBA00022723"/>
    </source>
</evidence>
<dbReference type="EMBL" id="JANAWD010000527">
    <property type="protein sequence ID" value="KAJ3478241.1"/>
    <property type="molecule type" value="Genomic_DNA"/>
</dbReference>
<dbReference type="FunFam" id="3.30.499.10:FF:000004">
    <property type="entry name" value="Aconitate hydratase, mitochondrial"/>
    <property type="match status" value="1"/>
</dbReference>
<evidence type="ECO:0000313" key="17">
    <source>
        <dbReference type="EMBL" id="KAJ3478241.1"/>
    </source>
</evidence>
<accession>A0AAD5YCH8</accession>